<sequence length="111" mass="11007">MIRLFPAAAAVALATAALPPLTAQAATAALSPLAAQAAPVPVYTCDTVRGDPGVTVLFGGCQATPGAVTNGDFTGQAIGQTRQTTLRIKCTGGGRASLPAEVLLKDCTQIG</sequence>
<evidence type="ECO:0000313" key="3">
    <source>
        <dbReference type="Proteomes" id="UP000605361"/>
    </source>
</evidence>
<name>A0A931APJ4_9ACTN</name>
<organism evidence="2 3">
    <name type="scientific">Nonomuraea cypriaca</name>
    <dbReference type="NCBI Taxonomy" id="1187855"/>
    <lineage>
        <taxon>Bacteria</taxon>
        <taxon>Bacillati</taxon>
        <taxon>Actinomycetota</taxon>
        <taxon>Actinomycetes</taxon>
        <taxon>Streptosporangiales</taxon>
        <taxon>Streptosporangiaceae</taxon>
        <taxon>Nonomuraea</taxon>
    </lineage>
</organism>
<dbReference type="EMBL" id="JADOGI010000373">
    <property type="protein sequence ID" value="MBF8194219.1"/>
    <property type="molecule type" value="Genomic_DNA"/>
</dbReference>
<dbReference type="Proteomes" id="UP000605361">
    <property type="component" value="Unassembled WGS sequence"/>
</dbReference>
<protein>
    <submittedName>
        <fullName evidence="2">Uncharacterized protein</fullName>
    </submittedName>
</protein>
<reference evidence="2" key="1">
    <citation type="submission" date="2020-11" db="EMBL/GenBank/DDBJ databases">
        <title>Whole-genome analyses of Nonomuraea sp. K274.</title>
        <authorList>
            <person name="Veyisoglu A."/>
        </authorList>
    </citation>
    <scope>NUCLEOTIDE SEQUENCE</scope>
    <source>
        <strain evidence="2">K274</strain>
    </source>
</reference>
<dbReference type="AlphaFoldDB" id="A0A931APJ4"/>
<evidence type="ECO:0000256" key="1">
    <source>
        <dbReference type="SAM" id="SignalP"/>
    </source>
</evidence>
<keyword evidence="3" id="KW-1185">Reference proteome</keyword>
<evidence type="ECO:0000313" key="2">
    <source>
        <dbReference type="EMBL" id="MBF8194219.1"/>
    </source>
</evidence>
<feature type="signal peptide" evidence="1">
    <location>
        <begin position="1"/>
        <end position="25"/>
    </location>
</feature>
<keyword evidence="1" id="KW-0732">Signal</keyword>
<proteinExistence type="predicted"/>
<comment type="caution">
    <text evidence="2">The sequence shown here is derived from an EMBL/GenBank/DDBJ whole genome shotgun (WGS) entry which is preliminary data.</text>
</comment>
<accession>A0A931APJ4</accession>
<feature type="chain" id="PRO_5037762735" evidence="1">
    <location>
        <begin position="26"/>
        <end position="111"/>
    </location>
</feature>
<gene>
    <name evidence="2" type="ORF">ITP53_52860</name>
</gene>
<dbReference type="RefSeq" id="WP_195903051.1">
    <property type="nucleotide sequence ID" value="NZ_JADOGI010000373.1"/>
</dbReference>